<organism evidence="3 4">
    <name type="scientific">Eiseniibacteriota bacterium</name>
    <dbReference type="NCBI Taxonomy" id="2212470"/>
    <lineage>
        <taxon>Bacteria</taxon>
        <taxon>Candidatus Eiseniibacteriota</taxon>
    </lineage>
</organism>
<reference evidence="3 4" key="1">
    <citation type="journal article" date="2019" name="Nat. Microbiol.">
        <title>Mediterranean grassland soil C-N compound turnover is dependent on rainfall and depth, and is mediated by genomically divergent microorganisms.</title>
        <authorList>
            <person name="Diamond S."/>
            <person name="Andeer P.F."/>
            <person name="Li Z."/>
            <person name="Crits-Christoph A."/>
            <person name="Burstein D."/>
            <person name="Anantharaman K."/>
            <person name="Lane K.R."/>
            <person name="Thomas B.C."/>
            <person name="Pan C."/>
            <person name="Northen T.R."/>
            <person name="Banfield J.F."/>
        </authorList>
    </citation>
    <scope>NUCLEOTIDE SEQUENCE [LARGE SCALE GENOMIC DNA]</scope>
    <source>
        <strain evidence="3">WS_9</strain>
    </source>
</reference>
<comment type="caution">
    <text evidence="3">The sequence shown here is derived from an EMBL/GenBank/DDBJ whole genome shotgun (WGS) entry which is preliminary data.</text>
</comment>
<feature type="region of interest" description="Disordered" evidence="1">
    <location>
        <begin position="114"/>
        <end position="139"/>
    </location>
</feature>
<evidence type="ECO:0000256" key="2">
    <source>
        <dbReference type="SAM" id="SignalP"/>
    </source>
</evidence>
<feature type="chain" id="PRO_5021749002" description="YARHG domain-containing protein" evidence="2">
    <location>
        <begin position="20"/>
        <end position="139"/>
    </location>
</feature>
<protein>
    <recommendedName>
        <fullName evidence="5">YARHG domain-containing protein</fullName>
    </recommendedName>
</protein>
<proteinExistence type="predicted"/>
<evidence type="ECO:0000313" key="3">
    <source>
        <dbReference type="EMBL" id="TMQ67381.1"/>
    </source>
</evidence>
<evidence type="ECO:0000256" key="1">
    <source>
        <dbReference type="SAM" id="MobiDB-lite"/>
    </source>
</evidence>
<evidence type="ECO:0000313" key="4">
    <source>
        <dbReference type="Proteomes" id="UP000317691"/>
    </source>
</evidence>
<gene>
    <name evidence="3" type="ORF">E6K79_00260</name>
</gene>
<evidence type="ECO:0008006" key="5">
    <source>
        <dbReference type="Google" id="ProtNLM"/>
    </source>
</evidence>
<dbReference type="AlphaFoldDB" id="A0A538TUU6"/>
<sequence length="139" mass="15737">MRRVALGIALLAAAAVCAAAPQSGGSKRAGMTIRVGEPYPGAALDFQEEPAVSLVPDTKVYYVRDRECDLYRYGLYWYFLEDSLWFRARNWQGPFLHLQSSSVPRSVKTVPLNYRRHWPGPQPPALVQGDYKKRPPKEK</sequence>
<name>A0A538TUU6_UNCEI</name>
<feature type="compositionally biased region" description="Basic and acidic residues" evidence="1">
    <location>
        <begin position="130"/>
        <end position="139"/>
    </location>
</feature>
<feature type="signal peptide" evidence="2">
    <location>
        <begin position="1"/>
        <end position="19"/>
    </location>
</feature>
<keyword evidence="2" id="KW-0732">Signal</keyword>
<accession>A0A538TUU6</accession>
<dbReference type="Proteomes" id="UP000317691">
    <property type="component" value="Unassembled WGS sequence"/>
</dbReference>
<dbReference type="EMBL" id="VBOZ01000001">
    <property type="protein sequence ID" value="TMQ67381.1"/>
    <property type="molecule type" value="Genomic_DNA"/>
</dbReference>